<dbReference type="PANTHER" id="PTHR45617:SF170">
    <property type="entry name" value="MIP14966P"/>
    <property type="match status" value="1"/>
</dbReference>
<dbReference type="InterPro" id="IPR000157">
    <property type="entry name" value="TIR_dom"/>
</dbReference>
<dbReference type="Gene3D" id="3.40.50.10140">
    <property type="entry name" value="Toll/interleukin-1 receptor homology (TIR) domain"/>
    <property type="match status" value="1"/>
</dbReference>
<evidence type="ECO:0000259" key="5">
    <source>
        <dbReference type="PROSITE" id="PS50104"/>
    </source>
</evidence>
<reference evidence="6 7" key="1">
    <citation type="journal article" date="2023" name="Arcadia Sci">
        <title>De novo assembly of a long-read Amblyomma americanum tick genome.</title>
        <authorList>
            <person name="Chou S."/>
            <person name="Poskanzer K.E."/>
            <person name="Rollins M."/>
            <person name="Thuy-Boun P.S."/>
        </authorList>
    </citation>
    <scope>NUCLEOTIDE SEQUENCE [LARGE SCALE GENOMIC DNA]</scope>
    <source>
        <strain evidence="6">F_SG_1</strain>
        <tissue evidence="6">Salivary glands</tissue>
    </source>
</reference>
<evidence type="ECO:0000313" key="7">
    <source>
        <dbReference type="Proteomes" id="UP001321473"/>
    </source>
</evidence>
<evidence type="ECO:0000313" key="6">
    <source>
        <dbReference type="EMBL" id="KAK8759395.1"/>
    </source>
</evidence>
<dbReference type="InterPro" id="IPR032675">
    <property type="entry name" value="LRR_dom_sf"/>
</dbReference>
<keyword evidence="2" id="KW-0433">Leucine-rich repeat</keyword>
<protein>
    <recommendedName>
        <fullName evidence="5">TIR domain-containing protein</fullName>
    </recommendedName>
</protein>
<keyword evidence="3" id="KW-0677">Repeat</keyword>
<comment type="similarity">
    <text evidence="1">Belongs to the Toll-like receptor family.</text>
</comment>
<keyword evidence="4" id="KW-0812">Transmembrane</keyword>
<gene>
    <name evidence="6" type="ORF">V5799_002973</name>
</gene>
<dbReference type="PANTHER" id="PTHR45617">
    <property type="entry name" value="LEUCINE RICH REPEAT FAMILY PROTEIN"/>
    <property type="match status" value="1"/>
</dbReference>
<evidence type="ECO:0000256" key="3">
    <source>
        <dbReference type="ARBA" id="ARBA00022737"/>
    </source>
</evidence>
<accession>A0AAQ4DAA5</accession>
<proteinExistence type="inferred from homology"/>
<sequence>MITDIEGLLKSYMPNTKNIDLRKNNIGVITEFASSNRRIKELLLSSNKITNIEPGAFRALEGLKLLDLSSNQISYLNESIFGANSSLEYLNLSQNRLTSVNGTFKNTRRIRDLNLSYNRITTITDAFTSLTSLKKLSLKYNLLTHVPDDTFNDNVELLQIDMDANNIQWIGRTTFQRLSTVTDFRVRNNNLISLNGSVRPLLSIKYFDAAFNEIGYLEKGEFERNKFLEFISLMGNNISNVEGAFTGAVSLKGLGLAGNHIERIRRGDFPQDMKATPQVILDLVLVAFLALSAMYLYFERQLKEWLHSRGIFGCLQCLVEDVDPEQLFDVFLSFSSKDAAWVHEQILPKIETMGFSYCTYERNFKGGFLMHDIIREAVACSRRTLLILTK</sequence>
<comment type="caution">
    <text evidence="6">The sequence shown here is derived from an EMBL/GenBank/DDBJ whole genome shotgun (WGS) entry which is preliminary data.</text>
</comment>
<dbReference type="PROSITE" id="PS51450">
    <property type="entry name" value="LRR"/>
    <property type="match status" value="2"/>
</dbReference>
<dbReference type="SUPFAM" id="SSF52200">
    <property type="entry name" value="Toll/Interleukin receptor TIR domain"/>
    <property type="match status" value="1"/>
</dbReference>
<dbReference type="Proteomes" id="UP001321473">
    <property type="component" value="Unassembled WGS sequence"/>
</dbReference>
<dbReference type="InterPro" id="IPR001611">
    <property type="entry name" value="Leu-rich_rpt"/>
</dbReference>
<dbReference type="PROSITE" id="PS50104">
    <property type="entry name" value="TIR"/>
    <property type="match status" value="1"/>
</dbReference>
<dbReference type="SUPFAM" id="SSF52058">
    <property type="entry name" value="L domain-like"/>
    <property type="match status" value="1"/>
</dbReference>
<feature type="domain" description="TIR" evidence="5">
    <location>
        <begin position="326"/>
        <end position="390"/>
    </location>
</feature>
<dbReference type="GO" id="GO:0007165">
    <property type="term" value="P:signal transduction"/>
    <property type="evidence" value="ECO:0007669"/>
    <property type="project" value="InterPro"/>
</dbReference>
<keyword evidence="4" id="KW-1133">Transmembrane helix</keyword>
<dbReference type="Pfam" id="PF01582">
    <property type="entry name" value="TIR"/>
    <property type="match status" value="1"/>
</dbReference>
<feature type="transmembrane region" description="Helical" evidence="4">
    <location>
        <begin position="279"/>
        <end position="298"/>
    </location>
</feature>
<evidence type="ECO:0000256" key="1">
    <source>
        <dbReference type="ARBA" id="ARBA00009634"/>
    </source>
</evidence>
<keyword evidence="7" id="KW-1185">Reference proteome</keyword>
<dbReference type="AlphaFoldDB" id="A0AAQ4DAA5"/>
<evidence type="ECO:0000256" key="4">
    <source>
        <dbReference type="SAM" id="Phobius"/>
    </source>
</evidence>
<dbReference type="InterPro" id="IPR003591">
    <property type="entry name" value="Leu-rich_rpt_typical-subtyp"/>
</dbReference>
<keyword evidence="4" id="KW-0472">Membrane</keyword>
<dbReference type="EMBL" id="JARKHS020033094">
    <property type="protein sequence ID" value="KAK8759395.1"/>
    <property type="molecule type" value="Genomic_DNA"/>
</dbReference>
<dbReference type="SMART" id="SM00369">
    <property type="entry name" value="LRR_TYP"/>
    <property type="match status" value="6"/>
</dbReference>
<dbReference type="Gene3D" id="3.80.10.10">
    <property type="entry name" value="Ribonuclease Inhibitor"/>
    <property type="match status" value="2"/>
</dbReference>
<name>A0AAQ4DAA5_AMBAM</name>
<organism evidence="6 7">
    <name type="scientific">Amblyomma americanum</name>
    <name type="common">Lone star tick</name>
    <dbReference type="NCBI Taxonomy" id="6943"/>
    <lineage>
        <taxon>Eukaryota</taxon>
        <taxon>Metazoa</taxon>
        <taxon>Ecdysozoa</taxon>
        <taxon>Arthropoda</taxon>
        <taxon>Chelicerata</taxon>
        <taxon>Arachnida</taxon>
        <taxon>Acari</taxon>
        <taxon>Parasitiformes</taxon>
        <taxon>Ixodida</taxon>
        <taxon>Ixodoidea</taxon>
        <taxon>Ixodidae</taxon>
        <taxon>Amblyomminae</taxon>
        <taxon>Amblyomma</taxon>
    </lineage>
</organism>
<evidence type="ECO:0000256" key="2">
    <source>
        <dbReference type="ARBA" id="ARBA00022614"/>
    </source>
</evidence>
<dbReference type="InterPro" id="IPR035897">
    <property type="entry name" value="Toll_tir_struct_dom_sf"/>
</dbReference>
<dbReference type="Pfam" id="PF13855">
    <property type="entry name" value="LRR_8"/>
    <property type="match status" value="2"/>
</dbReference>